<dbReference type="InterPro" id="IPR036890">
    <property type="entry name" value="HATPase_C_sf"/>
</dbReference>
<dbReference type="InterPro" id="IPR003594">
    <property type="entry name" value="HATPase_dom"/>
</dbReference>
<keyword evidence="10" id="KW-1133">Transmembrane helix</keyword>
<dbReference type="SMART" id="SM00387">
    <property type="entry name" value="HATPase_c"/>
    <property type="match status" value="1"/>
</dbReference>
<name>A0A239PZ65_9RHOB</name>
<dbReference type="SUPFAM" id="SSF47384">
    <property type="entry name" value="Homodimeric domain of signal transducing histidine kinase"/>
    <property type="match status" value="1"/>
</dbReference>
<dbReference type="RefSeq" id="WP_179217738.1">
    <property type="nucleotide sequence ID" value="NZ_CP067129.1"/>
</dbReference>
<evidence type="ECO:0000256" key="9">
    <source>
        <dbReference type="ARBA" id="ARBA00022840"/>
    </source>
</evidence>
<dbReference type="InterPro" id="IPR004358">
    <property type="entry name" value="Sig_transdc_His_kin-like_C"/>
</dbReference>
<evidence type="ECO:0000256" key="1">
    <source>
        <dbReference type="ARBA" id="ARBA00000085"/>
    </source>
</evidence>
<dbReference type="InterPro" id="IPR036097">
    <property type="entry name" value="HisK_dim/P_sf"/>
</dbReference>
<proteinExistence type="predicted"/>
<dbReference type="Gene3D" id="1.10.287.130">
    <property type="match status" value="1"/>
</dbReference>
<dbReference type="InterPro" id="IPR050980">
    <property type="entry name" value="2C_sensor_his_kinase"/>
</dbReference>
<protein>
    <recommendedName>
        <fullName evidence="3">histidine kinase</fullName>
        <ecNumber evidence="3">2.7.13.3</ecNumber>
    </recommendedName>
</protein>
<dbReference type="InterPro" id="IPR005467">
    <property type="entry name" value="His_kinase_dom"/>
</dbReference>
<reference evidence="12 13" key="1">
    <citation type="submission" date="2017-07" db="EMBL/GenBank/DDBJ databases">
        <authorList>
            <person name="Sun Z.S."/>
            <person name="Albrecht U."/>
            <person name="Echele G."/>
            <person name="Lee C.C."/>
        </authorList>
    </citation>
    <scope>NUCLEOTIDE SEQUENCE [LARGE SCALE GENOMIC DNA]</scope>
    <source>
        <strain evidence="12 13">DSM 14827</strain>
    </source>
</reference>
<keyword evidence="7" id="KW-0547">Nucleotide-binding</keyword>
<evidence type="ECO:0000259" key="11">
    <source>
        <dbReference type="PROSITE" id="PS50109"/>
    </source>
</evidence>
<dbReference type="GO" id="GO:0000155">
    <property type="term" value="F:phosphorelay sensor kinase activity"/>
    <property type="evidence" value="ECO:0007669"/>
    <property type="project" value="InterPro"/>
</dbReference>
<dbReference type="Proteomes" id="UP000198307">
    <property type="component" value="Unassembled WGS sequence"/>
</dbReference>
<keyword evidence="9" id="KW-0067">ATP-binding</keyword>
<keyword evidence="8 12" id="KW-0418">Kinase</keyword>
<feature type="domain" description="Histidine kinase" evidence="11">
    <location>
        <begin position="248"/>
        <end position="462"/>
    </location>
</feature>
<dbReference type="EMBL" id="FZQB01000009">
    <property type="protein sequence ID" value="SNT74957.1"/>
    <property type="molecule type" value="Genomic_DNA"/>
</dbReference>
<dbReference type="CDD" id="cd00082">
    <property type="entry name" value="HisKA"/>
    <property type="match status" value="1"/>
</dbReference>
<dbReference type="GO" id="GO:0005886">
    <property type="term" value="C:plasma membrane"/>
    <property type="evidence" value="ECO:0007669"/>
    <property type="project" value="UniProtKB-SubCell"/>
</dbReference>
<dbReference type="InterPro" id="IPR003661">
    <property type="entry name" value="HisK_dim/P_dom"/>
</dbReference>
<dbReference type="PANTHER" id="PTHR44936">
    <property type="entry name" value="SENSOR PROTEIN CREC"/>
    <property type="match status" value="1"/>
</dbReference>
<dbReference type="AlphaFoldDB" id="A0A239PZ65"/>
<evidence type="ECO:0000256" key="8">
    <source>
        <dbReference type="ARBA" id="ARBA00022777"/>
    </source>
</evidence>
<keyword evidence="13" id="KW-1185">Reference proteome</keyword>
<evidence type="ECO:0000256" key="2">
    <source>
        <dbReference type="ARBA" id="ARBA00004651"/>
    </source>
</evidence>
<evidence type="ECO:0000256" key="10">
    <source>
        <dbReference type="SAM" id="Phobius"/>
    </source>
</evidence>
<dbReference type="PRINTS" id="PR00344">
    <property type="entry name" value="BCTRLSENSOR"/>
</dbReference>
<dbReference type="EC" id="2.7.13.3" evidence="3"/>
<evidence type="ECO:0000256" key="4">
    <source>
        <dbReference type="ARBA" id="ARBA00022475"/>
    </source>
</evidence>
<dbReference type="PANTHER" id="PTHR44936:SF10">
    <property type="entry name" value="SENSOR PROTEIN RSTB"/>
    <property type="match status" value="1"/>
</dbReference>
<dbReference type="SMART" id="SM00388">
    <property type="entry name" value="HisKA"/>
    <property type="match status" value="1"/>
</dbReference>
<dbReference type="Gene3D" id="3.30.565.10">
    <property type="entry name" value="Histidine kinase-like ATPase, C-terminal domain"/>
    <property type="match status" value="1"/>
</dbReference>
<keyword evidence="10" id="KW-0812">Transmembrane</keyword>
<evidence type="ECO:0000256" key="7">
    <source>
        <dbReference type="ARBA" id="ARBA00022741"/>
    </source>
</evidence>
<dbReference type="PROSITE" id="PS50109">
    <property type="entry name" value="HIS_KIN"/>
    <property type="match status" value="1"/>
</dbReference>
<comment type="subcellular location">
    <subcellularLocation>
        <location evidence="2">Cell membrane</location>
        <topology evidence="2">Multi-pass membrane protein</topology>
    </subcellularLocation>
</comment>
<keyword evidence="5" id="KW-0597">Phosphoprotein</keyword>
<accession>A0A239PZ65</accession>
<evidence type="ECO:0000313" key="13">
    <source>
        <dbReference type="Proteomes" id="UP000198307"/>
    </source>
</evidence>
<dbReference type="GO" id="GO:0005524">
    <property type="term" value="F:ATP binding"/>
    <property type="evidence" value="ECO:0007669"/>
    <property type="project" value="UniProtKB-KW"/>
</dbReference>
<keyword evidence="10" id="KW-0472">Membrane</keyword>
<evidence type="ECO:0000313" key="12">
    <source>
        <dbReference type="EMBL" id="SNT74957.1"/>
    </source>
</evidence>
<dbReference type="Pfam" id="PF02518">
    <property type="entry name" value="HATPase_c"/>
    <property type="match status" value="1"/>
</dbReference>
<keyword evidence="4" id="KW-1003">Cell membrane</keyword>
<organism evidence="12 13">
    <name type="scientific">Paracoccus seriniphilus</name>
    <dbReference type="NCBI Taxonomy" id="184748"/>
    <lineage>
        <taxon>Bacteria</taxon>
        <taxon>Pseudomonadati</taxon>
        <taxon>Pseudomonadota</taxon>
        <taxon>Alphaproteobacteria</taxon>
        <taxon>Rhodobacterales</taxon>
        <taxon>Paracoccaceae</taxon>
        <taxon>Paracoccus</taxon>
    </lineage>
</organism>
<sequence length="467" mass="50230">MFSAFSLRRLAMLWILLAMLAGGAAVWIWSASQAAWNAHLDRAYIAGLALHDSLENGSALPAGLTLTQLRDEPDLPSGWSETRITLTSGRPDRARDPRLTMRIQSPDIRYPVSQIETLGGSSQAAGLASVTRTLARFCSEPKLFIQRAQSPWIRVDGSAVWGCGAAPADLRLLALGIVIAALILLLGWVAEVSGAFTKFAAALRDHRARNAELPVGGVDELKQTAAAVNAYVAQDRAALANRALVLSGVSHDLGTPATRLRLRTALIEDQDLRGKLEGDIDEMTRMIDGVLTYTRAEIGQESFRELSLRSLAEAVVADYQDVGMPVHLESAPAPRAEARTLFSQTTTAGAGEPQAFLMRGQPTSLRRALTNLIDNALKYGREARVTVDGNADELFISVADRGSVLNEADLTRLTEMFRRGPNSGSADGVGLGLAIVSTIAAQHGGRLEFQRSSSGMAARLILCRRWA</sequence>
<evidence type="ECO:0000256" key="6">
    <source>
        <dbReference type="ARBA" id="ARBA00022679"/>
    </source>
</evidence>
<dbReference type="CDD" id="cd00075">
    <property type="entry name" value="HATPase"/>
    <property type="match status" value="1"/>
</dbReference>
<dbReference type="SUPFAM" id="SSF55874">
    <property type="entry name" value="ATPase domain of HSP90 chaperone/DNA topoisomerase II/histidine kinase"/>
    <property type="match status" value="1"/>
</dbReference>
<evidence type="ECO:0000256" key="5">
    <source>
        <dbReference type="ARBA" id="ARBA00022553"/>
    </source>
</evidence>
<gene>
    <name evidence="12" type="ORF">SAMN05444959_10938</name>
</gene>
<feature type="transmembrane region" description="Helical" evidence="10">
    <location>
        <begin position="172"/>
        <end position="190"/>
    </location>
</feature>
<comment type="catalytic activity">
    <reaction evidence="1">
        <text>ATP + protein L-histidine = ADP + protein N-phospho-L-histidine.</text>
        <dbReference type="EC" id="2.7.13.3"/>
    </reaction>
</comment>
<keyword evidence="6" id="KW-0808">Transferase</keyword>
<evidence type="ECO:0000256" key="3">
    <source>
        <dbReference type="ARBA" id="ARBA00012438"/>
    </source>
</evidence>